<dbReference type="AlphaFoldDB" id="K3ZG46"/>
<proteinExistence type="predicted"/>
<dbReference type="InParanoid" id="K3ZG46"/>
<feature type="region of interest" description="Disordered" evidence="1">
    <location>
        <begin position="1"/>
        <end position="30"/>
    </location>
</feature>
<reference evidence="3" key="1">
    <citation type="journal article" date="2012" name="Nat. Biotechnol.">
        <title>Reference genome sequence of the model plant Setaria.</title>
        <authorList>
            <person name="Bennetzen J.L."/>
            <person name="Schmutz J."/>
            <person name="Wang H."/>
            <person name="Percifield R."/>
            <person name="Hawkins J."/>
            <person name="Pontaroli A.C."/>
            <person name="Estep M."/>
            <person name="Feng L."/>
            <person name="Vaughn J.N."/>
            <person name="Grimwood J."/>
            <person name="Jenkins J."/>
            <person name="Barry K."/>
            <person name="Lindquist E."/>
            <person name="Hellsten U."/>
            <person name="Deshpande S."/>
            <person name="Wang X."/>
            <person name="Wu X."/>
            <person name="Mitros T."/>
            <person name="Triplett J."/>
            <person name="Yang X."/>
            <person name="Ye C.Y."/>
            <person name="Mauro-Herrera M."/>
            <person name="Wang L."/>
            <person name="Li P."/>
            <person name="Sharma M."/>
            <person name="Sharma R."/>
            <person name="Ronald P.C."/>
            <person name="Panaud O."/>
            <person name="Kellogg E.A."/>
            <person name="Brutnell T.P."/>
            <person name="Doust A.N."/>
            <person name="Tuskan G.A."/>
            <person name="Rokhsar D."/>
            <person name="Devos K.M."/>
        </authorList>
    </citation>
    <scope>NUCLEOTIDE SEQUENCE [LARGE SCALE GENOMIC DNA]</scope>
    <source>
        <strain evidence="3">cv. Yugu1</strain>
    </source>
</reference>
<reference evidence="2" key="2">
    <citation type="submission" date="2018-08" db="UniProtKB">
        <authorList>
            <consortium name="EnsemblPlants"/>
        </authorList>
    </citation>
    <scope>IDENTIFICATION</scope>
    <source>
        <strain evidence="2">Yugu1</strain>
    </source>
</reference>
<dbReference type="Gramene" id="KQL13607">
    <property type="protein sequence ID" value="KQL13607"/>
    <property type="gene ID" value="SETIT_025548mg"/>
</dbReference>
<sequence length="30" mass="3203">MLSCGHHTNVEDGGSTTSTRIGKQSRNNQS</sequence>
<dbReference type="Proteomes" id="UP000004995">
    <property type="component" value="Unassembled WGS sequence"/>
</dbReference>
<dbReference type="EMBL" id="AGNK02001462">
    <property type="status" value="NOT_ANNOTATED_CDS"/>
    <property type="molecule type" value="Genomic_DNA"/>
</dbReference>
<dbReference type="HOGENOM" id="CLU_3407013_0_0_1"/>
<evidence type="ECO:0000313" key="3">
    <source>
        <dbReference type="Proteomes" id="UP000004995"/>
    </source>
</evidence>
<protein>
    <submittedName>
        <fullName evidence="2">Uncharacterized protein</fullName>
    </submittedName>
</protein>
<feature type="compositionally biased region" description="Polar residues" evidence="1">
    <location>
        <begin position="14"/>
        <end position="30"/>
    </location>
</feature>
<name>K3ZG46_SETIT</name>
<keyword evidence="3" id="KW-1185">Reference proteome</keyword>
<organism evidence="2 3">
    <name type="scientific">Setaria italica</name>
    <name type="common">Foxtail millet</name>
    <name type="synonym">Panicum italicum</name>
    <dbReference type="NCBI Taxonomy" id="4555"/>
    <lineage>
        <taxon>Eukaryota</taxon>
        <taxon>Viridiplantae</taxon>
        <taxon>Streptophyta</taxon>
        <taxon>Embryophyta</taxon>
        <taxon>Tracheophyta</taxon>
        <taxon>Spermatophyta</taxon>
        <taxon>Magnoliopsida</taxon>
        <taxon>Liliopsida</taxon>
        <taxon>Poales</taxon>
        <taxon>Poaceae</taxon>
        <taxon>PACMAD clade</taxon>
        <taxon>Panicoideae</taxon>
        <taxon>Panicodae</taxon>
        <taxon>Paniceae</taxon>
        <taxon>Cenchrinae</taxon>
        <taxon>Setaria</taxon>
    </lineage>
</organism>
<evidence type="ECO:0000256" key="1">
    <source>
        <dbReference type="SAM" id="MobiDB-lite"/>
    </source>
</evidence>
<accession>K3ZG46</accession>
<evidence type="ECO:0000313" key="2">
    <source>
        <dbReference type="EnsemblPlants" id="KQL13607"/>
    </source>
</evidence>
<dbReference type="EnsemblPlants" id="KQL13607">
    <property type="protein sequence ID" value="KQL13607"/>
    <property type="gene ID" value="SETIT_025548mg"/>
</dbReference>